<gene>
    <name evidence="11" type="ORF">M8C21_023199</name>
</gene>
<dbReference type="Proteomes" id="UP001206925">
    <property type="component" value="Unassembled WGS sequence"/>
</dbReference>
<keyword evidence="12" id="KW-1185">Reference proteome</keyword>
<sequence>MATTCPRMPSSAPLTVFLLSLLILQLHNHECKTDDDPIIPAEKDALILFREKAIYDKSKVNWYSSEHVCTWTGVTCTLNKTVTYLQLPAKSLVGAIPANTIGRLIGLRGLSLRGNKLSGNLPDDFSNLTSLTRLSLENNSFSGNIPSYFSNFTSLVLLTLNDNSFTGKIPDIRSEKLSVFSVSNNKLEGAIPPSLAKFHRDNFTQNNLSGCPLDANCNTSSQGALPQKNKQEKKDKKTPKIVGISIGSGVVLLILLCCIQRKTCSQTPKSPSEPKVVKVEKNKLVVFDNHGFNSFDVEDLLKASEEVLGEGSVGRSYKQVLEGKNVTVVVKRLKHVVVTENEFRITMEVLGKMKNEYVVPLIGYYYSQDEKWLVYAYMDAGSLYDRLHGSIASRQTQLLDWNHRMRIAIGCAKGVAYLHEDNEKSVIHGNIHSSNILLQEKTNIEAMVSDYGLNTLFDVKCSQNHHGTGYWAPEVENARAVTFKSDVYSFGVLLLELLTSKIPKKASLGKGGDLFSKLLESVVCGESNDEIFDVRLRMGHNIEEMRQFLQIAKECLSIEPNQRPSMKDVVRKMEVIWPRHMPDDHSKGSDYTPSTETGDTPSTITYDTPSTITP</sequence>
<reference evidence="11" key="1">
    <citation type="submission" date="2022-06" db="EMBL/GenBank/DDBJ databases">
        <title>Uncovering the hologenomic basis of an extraordinary plant invasion.</title>
        <authorList>
            <person name="Bieker V.C."/>
            <person name="Martin M.D."/>
            <person name="Gilbert T."/>
            <person name="Hodgins K."/>
            <person name="Battlay P."/>
            <person name="Petersen B."/>
            <person name="Wilson J."/>
        </authorList>
    </citation>
    <scope>NUCLEOTIDE SEQUENCE</scope>
    <source>
        <strain evidence="11">AA19_3_7</strain>
        <tissue evidence="11">Leaf</tissue>
    </source>
</reference>
<evidence type="ECO:0000313" key="12">
    <source>
        <dbReference type="Proteomes" id="UP001206925"/>
    </source>
</evidence>
<dbReference type="AlphaFoldDB" id="A0AAD5C0J7"/>
<dbReference type="SUPFAM" id="SSF56112">
    <property type="entry name" value="Protein kinase-like (PK-like)"/>
    <property type="match status" value="1"/>
</dbReference>
<feature type="region of interest" description="Disordered" evidence="8">
    <location>
        <begin position="580"/>
        <end position="614"/>
    </location>
</feature>
<dbReference type="PANTHER" id="PTHR48010">
    <property type="entry name" value="OS05G0588300 PROTEIN"/>
    <property type="match status" value="1"/>
</dbReference>
<comment type="caution">
    <text evidence="11">The sequence shown here is derived from an EMBL/GenBank/DDBJ whole genome shotgun (WGS) entry which is preliminary data.</text>
</comment>
<keyword evidence="6" id="KW-1133">Transmembrane helix</keyword>
<dbReference type="GO" id="GO:0004672">
    <property type="term" value="F:protein kinase activity"/>
    <property type="evidence" value="ECO:0007669"/>
    <property type="project" value="InterPro"/>
</dbReference>
<evidence type="ECO:0000256" key="6">
    <source>
        <dbReference type="ARBA" id="ARBA00022989"/>
    </source>
</evidence>
<dbReference type="Gene3D" id="3.30.200.20">
    <property type="entry name" value="Phosphorylase Kinase, domain 1"/>
    <property type="match status" value="1"/>
</dbReference>
<dbReference type="Pfam" id="PF00560">
    <property type="entry name" value="LRR_1"/>
    <property type="match status" value="1"/>
</dbReference>
<dbReference type="InterPro" id="IPR032675">
    <property type="entry name" value="LRR_dom_sf"/>
</dbReference>
<evidence type="ECO:0000256" key="8">
    <source>
        <dbReference type="SAM" id="MobiDB-lite"/>
    </source>
</evidence>
<evidence type="ECO:0000256" key="9">
    <source>
        <dbReference type="SAM" id="SignalP"/>
    </source>
</evidence>
<evidence type="ECO:0000256" key="2">
    <source>
        <dbReference type="ARBA" id="ARBA00022614"/>
    </source>
</evidence>
<dbReference type="GO" id="GO:0005524">
    <property type="term" value="F:ATP binding"/>
    <property type="evidence" value="ECO:0007669"/>
    <property type="project" value="InterPro"/>
</dbReference>
<feature type="domain" description="Protein kinase" evidence="10">
    <location>
        <begin position="302"/>
        <end position="576"/>
    </location>
</feature>
<feature type="signal peptide" evidence="9">
    <location>
        <begin position="1"/>
        <end position="33"/>
    </location>
</feature>
<evidence type="ECO:0000313" key="11">
    <source>
        <dbReference type="EMBL" id="KAI7732644.1"/>
    </source>
</evidence>
<dbReference type="Pfam" id="PF13855">
    <property type="entry name" value="LRR_8"/>
    <property type="match status" value="1"/>
</dbReference>
<protein>
    <recommendedName>
        <fullName evidence="10">Protein kinase domain-containing protein</fullName>
    </recommendedName>
</protein>
<dbReference type="Gene3D" id="1.10.510.10">
    <property type="entry name" value="Transferase(Phosphotransferase) domain 1"/>
    <property type="match status" value="1"/>
</dbReference>
<evidence type="ECO:0000256" key="1">
    <source>
        <dbReference type="ARBA" id="ARBA00004370"/>
    </source>
</evidence>
<evidence type="ECO:0000256" key="7">
    <source>
        <dbReference type="ARBA" id="ARBA00023136"/>
    </source>
</evidence>
<dbReference type="FunFam" id="3.80.10.10:FF:000400">
    <property type="entry name" value="Nuclear pore complex protein NUP107"/>
    <property type="match status" value="1"/>
</dbReference>
<dbReference type="SUPFAM" id="SSF52058">
    <property type="entry name" value="L domain-like"/>
    <property type="match status" value="1"/>
</dbReference>
<keyword evidence="2" id="KW-0433">Leucine-rich repeat</keyword>
<dbReference type="Pfam" id="PF08263">
    <property type="entry name" value="LRRNT_2"/>
    <property type="match status" value="1"/>
</dbReference>
<organism evidence="11 12">
    <name type="scientific">Ambrosia artemisiifolia</name>
    <name type="common">Common ragweed</name>
    <dbReference type="NCBI Taxonomy" id="4212"/>
    <lineage>
        <taxon>Eukaryota</taxon>
        <taxon>Viridiplantae</taxon>
        <taxon>Streptophyta</taxon>
        <taxon>Embryophyta</taxon>
        <taxon>Tracheophyta</taxon>
        <taxon>Spermatophyta</taxon>
        <taxon>Magnoliopsida</taxon>
        <taxon>eudicotyledons</taxon>
        <taxon>Gunneridae</taxon>
        <taxon>Pentapetalae</taxon>
        <taxon>asterids</taxon>
        <taxon>campanulids</taxon>
        <taxon>Asterales</taxon>
        <taxon>Asteraceae</taxon>
        <taxon>Asteroideae</taxon>
        <taxon>Heliantheae alliance</taxon>
        <taxon>Heliantheae</taxon>
        <taxon>Ambrosia</taxon>
    </lineage>
</organism>
<comment type="subcellular location">
    <subcellularLocation>
        <location evidence="1">Membrane</location>
    </subcellularLocation>
</comment>
<dbReference type="InterPro" id="IPR001611">
    <property type="entry name" value="Leu-rich_rpt"/>
</dbReference>
<evidence type="ECO:0000256" key="5">
    <source>
        <dbReference type="ARBA" id="ARBA00022737"/>
    </source>
</evidence>
<feature type="compositionally biased region" description="Polar residues" evidence="8">
    <location>
        <begin position="589"/>
        <end position="614"/>
    </location>
</feature>
<keyword evidence="4 9" id="KW-0732">Signal</keyword>
<dbReference type="GO" id="GO:0016020">
    <property type="term" value="C:membrane"/>
    <property type="evidence" value="ECO:0007669"/>
    <property type="project" value="UniProtKB-SubCell"/>
</dbReference>
<dbReference type="FunFam" id="1.10.510.10:FF:000095">
    <property type="entry name" value="protein STRUBBELIG-RECEPTOR FAMILY 8"/>
    <property type="match status" value="1"/>
</dbReference>
<dbReference type="InterPro" id="IPR011009">
    <property type="entry name" value="Kinase-like_dom_sf"/>
</dbReference>
<dbReference type="Gene3D" id="3.80.10.10">
    <property type="entry name" value="Ribonuclease Inhibitor"/>
    <property type="match status" value="1"/>
</dbReference>
<accession>A0AAD5C0J7</accession>
<dbReference type="Pfam" id="PF07714">
    <property type="entry name" value="PK_Tyr_Ser-Thr"/>
    <property type="match status" value="1"/>
</dbReference>
<keyword evidence="5" id="KW-0677">Repeat</keyword>
<proteinExistence type="predicted"/>
<dbReference type="EMBL" id="JAMZMK010010186">
    <property type="protein sequence ID" value="KAI7732644.1"/>
    <property type="molecule type" value="Genomic_DNA"/>
</dbReference>
<dbReference type="PROSITE" id="PS50011">
    <property type="entry name" value="PROTEIN_KINASE_DOM"/>
    <property type="match status" value="1"/>
</dbReference>
<keyword evidence="7" id="KW-0472">Membrane</keyword>
<feature type="chain" id="PRO_5042286734" description="Protein kinase domain-containing protein" evidence="9">
    <location>
        <begin position="34"/>
        <end position="614"/>
    </location>
</feature>
<dbReference type="InterPro" id="IPR013210">
    <property type="entry name" value="LRR_N_plant-typ"/>
</dbReference>
<name>A0AAD5C0J7_AMBAR</name>
<evidence type="ECO:0000256" key="3">
    <source>
        <dbReference type="ARBA" id="ARBA00022692"/>
    </source>
</evidence>
<evidence type="ECO:0000259" key="10">
    <source>
        <dbReference type="PROSITE" id="PS50011"/>
    </source>
</evidence>
<keyword evidence="3" id="KW-0812">Transmembrane</keyword>
<dbReference type="InterPro" id="IPR000719">
    <property type="entry name" value="Prot_kinase_dom"/>
</dbReference>
<evidence type="ECO:0000256" key="4">
    <source>
        <dbReference type="ARBA" id="ARBA00022729"/>
    </source>
</evidence>
<dbReference type="PANTHER" id="PTHR48010:SF55">
    <property type="entry name" value="OS01G0607900 PROTEIN"/>
    <property type="match status" value="1"/>
</dbReference>
<dbReference type="InterPro" id="IPR050994">
    <property type="entry name" value="At_inactive_RLKs"/>
</dbReference>
<dbReference type="InterPro" id="IPR001245">
    <property type="entry name" value="Ser-Thr/Tyr_kinase_cat_dom"/>
</dbReference>